<protein>
    <submittedName>
        <fullName evidence="3">DUF3302 domain-containing protein</fullName>
    </submittedName>
</protein>
<evidence type="ECO:0000256" key="1">
    <source>
        <dbReference type="SAM" id="MobiDB-lite"/>
    </source>
</evidence>
<reference evidence="3 4" key="1">
    <citation type="submission" date="2019-04" db="EMBL/GenBank/DDBJ databases">
        <title>Phreatobacter aquaticus sp. nov.</title>
        <authorList>
            <person name="Choi A."/>
        </authorList>
    </citation>
    <scope>NUCLEOTIDE SEQUENCE [LARGE SCALE GENOMIC DNA]</scope>
    <source>
        <strain evidence="3 4">KCTC 52518</strain>
    </source>
</reference>
<dbReference type="OrthoDB" id="5737744at2"/>
<organism evidence="3 4">
    <name type="scientific">Phreatobacter stygius</name>
    <dbReference type="NCBI Taxonomy" id="1940610"/>
    <lineage>
        <taxon>Bacteria</taxon>
        <taxon>Pseudomonadati</taxon>
        <taxon>Pseudomonadota</taxon>
        <taxon>Alphaproteobacteria</taxon>
        <taxon>Hyphomicrobiales</taxon>
        <taxon>Phreatobacteraceae</taxon>
        <taxon>Phreatobacter</taxon>
    </lineage>
</organism>
<gene>
    <name evidence="3" type="ORF">E8M01_30985</name>
</gene>
<dbReference type="AlphaFoldDB" id="A0A4D7BCA6"/>
<feature type="transmembrane region" description="Helical" evidence="2">
    <location>
        <begin position="6"/>
        <end position="33"/>
    </location>
</feature>
<feature type="transmembrane region" description="Helical" evidence="2">
    <location>
        <begin position="45"/>
        <end position="69"/>
    </location>
</feature>
<keyword evidence="4" id="KW-1185">Reference proteome</keyword>
<feature type="region of interest" description="Disordered" evidence="1">
    <location>
        <begin position="78"/>
        <end position="117"/>
    </location>
</feature>
<dbReference type="InterPro" id="IPR011223">
    <property type="entry name" value="UCP028770"/>
</dbReference>
<evidence type="ECO:0000313" key="4">
    <source>
        <dbReference type="Proteomes" id="UP000298781"/>
    </source>
</evidence>
<dbReference type="EMBL" id="CP039690">
    <property type="protein sequence ID" value="QCI68263.1"/>
    <property type="molecule type" value="Genomic_DNA"/>
</dbReference>
<name>A0A4D7BCA6_9HYPH</name>
<keyword evidence="2" id="KW-1133">Transmembrane helix</keyword>
<dbReference type="Pfam" id="PF11742">
    <property type="entry name" value="DUF3302"/>
    <property type="match status" value="1"/>
</dbReference>
<dbReference type="Proteomes" id="UP000298781">
    <property type="component" value="Chromosome"/>
</dbReference>
<keyword evidence="2" id="KW-0472">Membrane</keyword>
<feature type="compositionally biased region" description="Low complexity" evidence="1">
    <location>
        <begin position="103"/>
        <end position="117"/>
    </location>
</feature>
<proteinExistence type="predicted"/>
<sequence length="117" mass="12215">MSTFDIFAIIVLGFVVASGVALVVVVGALPGWVAHKRRHPYAQAVTIAGWVTLICGFVLWPVAMIWAYVDIPARTDLSSRASPAGHPADAGPAPRLGEAGQRSSSCSTSTSSCCSSW</sequence>
<dbReference type="KEGG" id="pstg:E8M01_30985"/>
<keyword evidence="2" id="KW-0812">Transmembrane</keyword>
<evidence type="ECO:0000313" key="3">
    <source>
        <dbReference type="EMBL" id="QCI68263.1"/>
    </source>
</evidence>
<feature type="compositionally biased region" description="Low complexity" evidence="1">
    <location>
        <begin position="81"/>
        <end position="94"/>
    </location>
</feature>
<accession>A0A4D7BCA6</accession>
<dbReference type="RefSeq" id="WP_136963682.1">
    <property type="nucleotide sequence ID" value="NZ_CP039690.1"/>
</dbReference>
<evidence type="ECO:0000256" key="2">
    <source>
        <dbReference type="SAM" id="Phobius"/>
    </source>
</evidence>